<accession>A0ABQ8JE70</accession>
<dbReference type="Proteomes" id="UP000887458">
    <property type="component" value="Unassembled WGS sequence"/>
</dbReference>
<name>A0ABQ8JE70_DERPT</name>
<evidence type="ECO:0000313" key="2">
    <source>
        <dbReference type="Proteomes" id="UP000887458"/>
    </source>
</evidence>
<proteinExistence type="predicted"/>
<evidence type="ECO:0000313" key="1">
    <source>
        <dbReference type="EMBL" id="KAH9420853.1"/>
    </source>
</evidence>
<reference evidence="1 2" key="1">
    <citation type="journal article" date="2018" name="J. Allergy Clin. Immunol.">
        <title>High-quality assembly of Dermatophagoides pteronyssinus genome and transcriptome reveals a wide range of novel allergens.</title>
        <authorList>
            <person name="Liu X.Y."/>
            <person name="Yang K.Y."/>
            <person name="Wang M.Q."/>
            <person name="Kwok J.S."/>
            <person name="Zeng X."/>
            <person name="Yang Z."/>
            <person name="Xiao X.J."/>
            <person name="Lau C.P."/>
            <person name="Li Y."/>
            <person name="Huang Z.M."/>
            <person name="Ba J.G."/>
            <person name="Yim A.K."/>
            <person name="Ouyang C.Y."/>
            <person name="Ngai S.M."/>
            <person name="Chan T.F."/>
            <person name="Leung E.L."/>
            <person name="Liu L."/>
            <person name="Liu Z.G."/>
            <person name="Tsui S.K."/>
        </authorList>
    </citation>
    <scope>NUCLEOTIDE SEQUENCE [LARGE SCALE GENOMIC DNA]</scope>
    <source>
        <strain evidence="1">Derp</strain>
    </source>
</reference>
<gene>
    <name evidence="1" type="ORF">DERP_001287</name>
</gene>
<reference evidence="1 2" key="2">
    <citation type="journal article" date="2022" name="Mol. Biol. Evol.">
        <title>Comparative Genomics Reveals Insights into the Divergent Evolution of Astigmatic Mites and Household Pest Adaptations.</title>
        <authorList>
            <person name="Xiong Q."/>
            <person name="Wan A.T."/>
            <person name="Liu X."/>
            <person name="Fung C.S."/>
            <person name="Xiao X."/>
            <person name="Malainual N."/>
            <person name="Hou J."/>
            <person name="Wang L."/>
            <person name="Wang M."/>
            <person name="Yang K.Y."/>
            <person name="Cui Y."/>
            <person name="Leung E.L."/>
            <person name="Nong W."/>
            <person name="Shin S.K."/>
            <person name="Au S.W."/>
            <person name="Jeong K.Y."/>
            <person name="Chew F.T."/>
            <person name="Hui J.H."/>
            <person name="Leung T.F."/>
            <person name="Tungtrongchitr A."/>
            <person name="Zhong N."/>
            <person name="Liu Z."/>
            <person name="Tsui S.K."/>
        </authorList>
    </citation>
    <scope>NUCLEOTIDE SEQUENCE [LARGE SCALE GENOMIC DNA]</scope>
    <source>
        <strain evidence="1">Derp</strain>
    </source>
</reference>
<comment type="caution">
    <text evidence="1">The sequence shown here is derived from an EMBL/GenBank/DDBJ whole genome shotgun (WGS) entry which is preliminary data.</text>
</comment>
<organism evidence="1 2">
    <name type="scientific">Dermatophagoides pteronyssinus</name>
    <name type="common">European house dust mite</name>
    <dbReference type="NCBI Taxonomy" id="6956"/>
    <lineage>
        <taxon>Eukaryota</taxon>
        <taxon>Metazoa</taxon>
        <taxon>Ecdysozoa</taxon>
        <taxon>Arthropoda</taxon>
        <taxon>Chelicerata</taxon>
        <taxon>Arachnida</taxon>
        <taxon>Acari</taxon>
        <taxon>Acariformes</taxon>
        <taxon>Sarcoptiformes</taxon>
        <taxon>Astigmata</taxon>
        <taxon>Psoroptidia</taxon>
        <taxon>Analgoidea</taxon>
        <taxon>Pyroglyphidae</taxon>
        <taxon>Dermatophagoidinae</taxon>
        <taxon>Dermatophagoides</taxon>
    </lineage>
</organism>
<keyword evidence="2" id="KW-1185">Reference proteome</keyword>
<protein>
    <submittedName>
        <fullName evidence="1">Uncharacterized protein</fullName>
    </submittedName>
</protein>
<sequence length="71" mass="7654">MTVSGETIQYGDGSVSNTLNSTAFIAARTMNRSPLKYGFKNTSNILPVTPSTVSSMGNMWTRLPYLTSGQC</sequence>
<dbReference type="EMBL" id="NJHN03000047">
    <property type="protein sequence ID" value="KAH9420853.1"/>
    <property type="molecule type" value="Genomic_DNA"/>
</dbReference>